<dbReference type="PANTHER" id="PTHR10492:SF57">
    <property type="entry name" value="ATP-DEPENDENT DNA HELICASE"/>
    <property type="match status" value="1"/>
</dbReference>
<comment type="caution">
    <text evidence="1">The sequence shown here is derived from an EMBL/GenBank/DDBJ whole genome shotgun (WGS) entry which is preliminary data.</text>
</comment>
<dbReference type="PANTHER" id="PTHR10492">
    <property type="match status" value="1"/>
</dbReference>
<sequence>MVLDRWVVPYNMILLKKYQAHINVKWCNKSIFIKFLFKYVTKGPDRSKLYLKQIINGQDTPIDEETNTRNEVQKYLYARFICPYDSCWRVFGFEIHQHFPPVERLPVHLPNENYITYHANANMSQILSQEFLCRTMLTEWFVANQRHENARSLTYPDFPSEWRWDEKKRLWEHKQRHGKIGCIHFVHPSAGERYYVRMLLMVVKGAQNYESLRTYDHILHPTFKEACRARGLLEDDQEWYNAFDEAASWATSNQLRQLCVTMLLFYEVGDELSFFEKVWRLLADDIQYNTIQMLNHQEYQIPDETLKN</sequence>
<name>A0A3L6G9C7_MAIZE</name>
<evidence type="ECO:0000313" key="1">
    <source>
        <dbReference type="EMBL" id="PWZ44996.1"/>
    </source>
</evidence>
<gene>
    <name evidence="1" type="ORF">Zm00014a_010096</name>
</gene>
<reference evidence="1 2" key="1">
    <citation type="journal article" date="2018" name="Nat. Genet.">
        <title>Extensive intraspecific gene order and gene structural variations between Mo17 and other maize genomes.</title>
        <authorList>
            <person name="Sun S."/>
            <person name="Zhou Y."/>
            <person name="Chen J."/>
            <person name="Shi J."/>
            <person name="Zhao H."/>
            <person name="Zhao H."/>
            <person name="Song W."/>
            <person name="Zhang M."/>
            <person name="Cui Y."/>
            <person name="Dong X."/>
            <person name="Liu H."/>
            <person name="Ma X."/>
            <person name="Jiao Y."/>
            <person name="Wang B."/>
            <person name="Wei X."/>
            <person name="Stein J.C."/>
            <person name="Glaubitz J.C."/>
            <person name="Lu F."/>
            <person name="Yu G."/>
            <person name="Liang C."/>
            <person name="Fengler K."/>
            <person name="Li B."/>
            <person name="Rafalski A."/>
            <person name="Schnable P.S."/>
            <person name="Ware D.H."/>
            <person name="Buckler E.S."/>
            <person name="Lai J."/>
        </authorList>
    </citation>
    <scope>NUCLEOTIDE SEQUENCE [LARGE SCALE GENOMIC DNA]</scope>
    <source>
        <strain evidence="2">cv. Missouri 17</strain>
        <tissue evidence="1">Seedling</tissue>
    </source>
</reference>
<dbReference type="AlphaFoldDB" id="A0A3L6G9C7"/>
<organism evidence="1 2">
    <name type="scientific">Zea mays</name>
    <name type="common">Maize</name>
    <dbReference type="NCBI Taxonomy" id="4577"/>
    <lineage>
        <taxon>Eukaryota</taxon>
        <taxon>Viridiplantae</taxon>
        <taxon>Streptophyta</taxon>
        <taxon>Embryophyta</taxon>
        <taxon>Tracheophyta</taxon>
        <taxon>Spermatophyta</taxon>
        <taxon>Magnoliopsida</taxon>
        <taxon>Liliopsida</taxon>
        <taxon>Poales</taxon>
        <taxon>Poaceae</taxon>
        <taxon>PACMAD clade</taxon>
        <taxon>Panicoideae</taxon>
        <taxon>Andropogonodae</taxon>
        <taxon>Andropogoneae</taxon>
        <taxon>Tripsacinae</taxon>
        <taxon>Zea</taxon>
    </lineage>
</organism>
<accession>A0A3L6G9C7</accession>
<protein>
    <submittedName>
        <fullName evidence="1">Uncharacterized protein</fullName>
    </submittedName>
</protein>
<dbReference type="EMBL" id="NCVQ01000002">
    <property type="protein sequence ID" value="PWZ44996.1"/>
    <property type="molecule type" value="Genomic_DNA"/>
</dbReference>
<proteinExistence type="predicted"/>
<dbReference type="Proteomes" id="UP000251960">
    <property type="component" value="Chromosome 10"/>
</dbReference>
<evidence type="ECO:0000313" key="2">
    <source>
        <dbReference type="Proteomes" id="UP000251960"/>
    </source>
</evidence>